<evidence type="ECO:0000313" key="3">
    <source>
        <dbReference type="Proteomes" id="UP000299102"/>
    </source>
</evidence>
<keyword evidence="3" id="KW-1185">Reference proteome</keyword>
<feature type="compositionally biased region" description="Low complexity" evidence="1">
    <location>
        <begin position="72"/>
        <end position="83"/>
    </location>
</feature>
<dbReference type="AlphaFoldDB" id="A0A4C1Y6Q4"/>
<name>A0A4C1Y6Q4_EUMVA</name>
<feature type="region of interest" description="Disordered" evidence="1">
    <location>
        <begin position="64"/>
        <end position="89"/>
    </location>
</feature>
<dbReference type="Proteomes" id="UP000299102">
    <property type="component" value="Unassembled WGS sequence"/>
</dbReference>
<comment type="caution">
    <text evidence="2">The sequence shown here is derived from an EMBL/GenBank/DDBJ whole genome shotgun (WGS) entry which is preliminary data.</text>
</comment>
<accession>A0A4C1Y6Q4</accession>
<proteinExistence type="predicted"/>
<evidence type="ECO:0000313" key="2">
    <source>
        <dbReference type="EMBL" id="GBP71576.1"/>
    </source>
</evidence>
<dbReference type="EMBL" id="BGZK01001113">
    <property type="protein sequence ID" value="GBP71576.1"/>
    <property type="molecule type" value="Genomic_DNA"/>
</dbReference>
<organism evidence="2 3">
    <name type="scientific">Eumeta variegata</name>
    <name type="common">Bagworm moth</name>
    <name type="synonym">Eumeta japonica</name>
    <dbReference type="NCBI Taxonomy" id="151549"/>
    <lineage>
        <taxon>Eukaryota</taxon>
        <taxon>Metazoa</taxon>
        <taxon>Ecdysozoa</taxon>
        <taxon>Arthropoda</taxon>
        <taxon>Hexapoda</taxon>
        <taxon>Insecta</taxon>
        <taxon>Pterygota</taxon>
        <taxon>Neoptera</taxon>
        <taxon>Endopterygota</taxon>
        <taxon>Lepidoptera</taxon>
        <taxon>Glossata</taxon>
        <taxon>Ditrysia</taxon>
        <taxon>Tineoidea</taxon>
        <taxon>Psychidae</taxon>
        <taxon>Oiketicinae</taxon>
        <taxon>Eumeta</taxon>
    </lineage>
</organism>
<gene>
    <name evidence="2" type="ORF">EVAR_42041_1</name>
</gene>
<evidence type="ECO:0000256" key="1">
    <source>
        <dbReference type="SAM" id="MobiDB-lite"/>
    </source>
</evidence>
<sequence>MAAFRTLKPPSEGVRRLQLCFNRDVKLQTINLPEDARKVLSERFSATYHYFVHANEISQKLKLAHSREPGRASTGASTGASAADPITAN</sequence>
<reference evidence="2 3" key="1">
    <citation type="journal article" date="2019" name="Commun. Biol.">
        <title>The bagworm genome reveals a unique fibroin gene that provides high tensile strength.</title>
        <authorList>
            <person name="Kono N."/>
            <person name="Nakamura H."/>
            <person name="Ohtoshi R."/>
            <person name="Tomita M."/>
            <person name="Numata K."/>
            <person name="Arakawa K."/>
        </authorList>
    </citation>
    <scope>NUCLEOTIDE SEQUENCE [LARGE SCALE GENOMIC DNA]</scope>
</reference>
<protein>
    <submittedName>
        <fullName evidence="2">Uncharacterized protein</fullName>
    </submittedName>
</protein>